<evidence type="ECO:0000313" key="2">
    <source>
        <dbReference type="EMBL" id="KAH6590905.1"/>
    </source>
</evidence>
<feature type="region of interest" description="Disordered" evidence="1">
    <location>
        <begin position="403"/>
        <end position="444"/>
    </location>
</feature>
<sequence length="463" mass="51449">MMVVEAVSDGKEHTDMESYSASPTPFLGSLTDSILILLDEHKVDDAIGLIRAFMNSSSYPEVSTTRQLLKLITQDSTTDVHEVALFVTLYSHLLSVHGPVIFTHMWVPSQTGTGTFWAMVRRTWGQLSSAIRHSKEPETHKTKMIMDLLVDVATRTVMSDNTPEKMTEAIVGVMGRRRGLPVGVSEAIEVILEMSIRSPHITMISTTICLAAQWFNVLGMVQCAHDTIDFLGQLSEKACEVVRVISKMRFDLAESGPSTLPEDDTAEGTVNDKTIDKIPTRSFNFQWYYHQTLVEFVRALCPGEFLLRFCDYVMMSTNVYPISVRHLAKTTPSWQKIVQLHLQSKPARVTLGALWVHALLLSRMLGDMDLDAEQKEHASKMVRMIVDEIQGDLFIAKDKRAHRNGSAGTGRGKTVIETPAKAGGGRAAVSSAAEPTASADDDRDYPISASMRQWAVMMEMLIE</sequence>
<dbReference type="EMBL" id="JAFCIX010000418">
    <property type="protein sequence ID" value="KAH6590905.1"/>
    <property type="molecule type" value="Genomic_DNA"/>
</dbReference>
<proteinExistence type="predicted"/>
<comment type="caution">
    <text evidence="2">The sequence shown here is derived from an EMBL/GenBank/DDBJ whole genome shotgun (WGS) entry which is preliminary data.</text>
</comment>
<evidence type="ECO:0008006" key="4">
    <source>
        <dbReference type="Google" id="ProtNLM"/>
    </source>
</evidence>
<protein>
    <recommendedName>
        <fullName evidence="4">Symplekin/Pta1 N-terminal domain-containing protein</fullName>
    </recommendedName>
</protein>
<evidence type="ECO:0000256" key="1">
    <source>
        <dbReference type="SAM" id="MobiDB-lite"/>
    </source>
</evidence>
<keyword evidence="3" id="KW-1185">Reference proteome</keyword>
<dbReference type="Proteomes" id="UP001648503">
    <property type="component" value="Unassembled WGS sequence"/>
</dbReference>
<organism evidence="2 3">
    <name type="scientific">Batrachochytrium salamandrivorans</name>
    <dbReference type="NCBI Taxonomy" id="1357716"/>
    <lineage>
        <taxon>Eukaryota</taxon>
        <taxon>Fungi</taxon>
        <taxon>Fungi incertae sedis</taxon>
        <taxon>Chytridiomycota</taxon>
        <taxon>Chytridiomycota incertae sedis</taxon>
        <taxon>Chytridiomycetes</taxon>
        <taxon>Rhizophydiales</taxon>
        <taxon>Rhizophydiales incertae sedis</taxon>
        <taxon>Batrachochytrium</taxon>
    </lineage>
</organism>
<gene>
    <name evidence="2" type="ORF">BASA50_008906</name>
</gene>
<evidence type="ECO:0000313" key="3">
    <source>
        <dbReference type="Proteomes" id="UP001648503"/>
    </source>
</evidence>
<accession>A0ABQ8F2A0</accession>
<name>A0ABQ8F2A0_9FUNG</name>
<reference evidence="2 3" key="1">
    <citation type="submission" date="2021-02" db="EMBL/GenBank/DDBJ databases">
        <title>Variation within the Batrachochytrium salamandrivorans European outbreak.</title>
        <authorList>
            <person name="Kelly M."/>
            <person name="Pasmans F."/>
            <person name="Shea T.P."/>
            <person name="Munoz J.F."/>
            <person name="Carranza S."/>
            <person name="Cuomo C.A."/>
            <person name="Martel A."/>
        </authorList>
    </citation>
    <scope>NUCLEOTIDE SEQUENCE [LARGE SCALE GENOMIC DNA]</scope>
    <source>
        <strain evidence="2 3">AMFP18/2</strain>
    </source>
</reference>